<evidence type="ECO:0000256" key="4">
    <source>
        <dbReference type="ARBA" id="ARBA00022737"/>
    </source>
</evidence>
<dbReference type="RefSeq" id="WP_340521943.1">
    <property type="nucleotide sequence ID" value="NZ_JBBLXS010000156.1"/>
</dbReference>
<evidence type="ECO:0000313" key="8">
    <source>
        <dbReference type="Proteomes" id="UP001384579"/>
    </source>
</evidence>
<dbReference type="Proteomes" id="UP001384579">
    <property type="component" value="Unassembled WGS sequence"/>
</dbReference>
<dbReference type="InterPro" id="IPR001451">
    <property type="entry name" value="Hexapep"/>
</dbReference>
<dbReference type="Gene3D" id="2.160.10.10">
    <property type="entry name" value="Hexapeptide repeat proteins"/>
    <property type="match status" value="1"/>
</dbReference>
<comment type="similarity">
    <text evidence="1 6">Belongs to the transferase hexapeptide repeat family.</text>
</comment>
<dbReference type="SUPFAM" id="SSF51161">
    <property type="entry name" value="Trimeric LpxA-like enzymes"/>
    <property type="match status" value="1"/>
</dbReference>
<organism evidence="7 8">
    <name type="scientific">Microcoleus anatoxicus PTRS2</name>
    <dbReference type="NCBI Taxonomy" id="2705321"/>
    <lineage>
        <taxon>Bacteria</taxon>
        <taxon>Bacillati</taxon>
        <taxon>Cyanobacteriota</taxon>
        <taxon>Cyanophyceae</taxon>
        <taxon>Oscillatoriophycideae</taxon>
        <taxon>Oscillatoriales</taxon>
        <taxon>Microcoleaceae</taxon>
        <taxon>Microcoleus</taxon>
        <taxon>Microcoleus anatoxicus</taxon>
    </lineage>
</organism>
<dbReference type="InterPro" id="IPR045304">
    <property type="entry name" value="LbH_SAT"/>
</dbReference>
<evidence type="ECO:0000256" key="1">
    <source>
        <dbReference type="ARBA" id="ARBA00007274"/>
    </source>
</evidence>
<evidence type="ECO:0000313" key="7">
    <source>
        <dbReference type="EMBL" id="MEK0185852.1"/>
    </source>
</evidence>
<evidence type="ECO:0000256" key="6">
    <source>
        <dbReference type="PIRNR" id="PIRNR000441"/>
    </source>
</evidence>
<evidence type="ECO:0000256" key="5">
    <source>
        <dbReference type="ARBA" id="ARBA00023315"/>
    </source>
</evidence>
<dbReference type="InterPro" id="IPR005881">
    <property type="entry name" value="Ser_O-AcTrfase"/>
</dbReference>
<reference evidence="7 8" key="1">
    <citation type="journal article" date="2020" name="Harmful Algae">
        <title>Molecular and morphological characterization of a novel dihydroanatoxin-a producing Microcoleus species (cyanobacteria) from the Russian River, California, USA.</title>
        <authorList>
            <person name="Conklin K.Y."/>
            <person name="Stancheva R."/>
            <person name="Otten T.G."/>
            <person name="Fadness R."/>
            <person name="Boyer G.L."/>
            <person name="Read B."/>
            <person name="Zhang X."/>
            <person name="Sheath R.G."/>
        </authorList>
    </citation>
    <scope>NUCLEOTIDE SEQUENCE [LARGE SCALE GENOMIC DNA]</scope>
    <source>
        <strain evidence="7 8">PTRS2</strain>
    </source>
</reference>
<dbReference type="InterPro" id="IPR018357">
    <property type="entry name" value="Hexapep_transf_CS"/>
</dbReference>
<gene>
    <name evidence="7" type="ORF">WMG39_13500</name>
</gene>
<comment type="caution">
    <text evidence="7">The sequence shown here is derived from an EMBL/GenBank/DDBJ whole genome shotgun (WGS) entry which is preliminary data.</text>
</comment>
<dbReference type="PROSITE" id="PS00101">
    <property type="entry name" value="HEXAPEP_TRANSFERASES"/>
    <property type="match status" value="1"/>
</dbReference>
<dbReference type="EMBL" id="JBBLXS010000156">
    <property type="protein sequence ID" value="MEK0185852.1"/>
    <property type="molecule type" value="Genomic_DNA"/>
</dbReference>
<keyword evidence="8" id="KW-1185">Reference proteome</keyword>
<protein>
    <recommendedName>
        <fullName evidence="2 6">Serine acetyltransferase</fullName>
        <ecNumber evidence="6">2.3.1.30</ecNumber>
    </recommendedName>
</protein>
<keyword evidence="4" id="KW-0677">Repeat</keyword>
<keyword evidence="3 6" id="KW-0808">Transferase</keyword>
<comment type="catalytic activity">
    <reaction evidence="6">
        <text>L-serine + acetyl-CoA = O-acetyl-L-serine + CoA</text>
        <dbReference type="Rhea" id="RHEA:24560"/>
        <dbReference type="ChEBI" id="CHEBI:33384"/>
        <dbReference type="ChEBI" id="CHEBI:57287"/>
        <dbReference type="ChEBI" id="CHEBI:57288"/>
        <dbReference type="ChEBI" id="CHEBI:58340"/>
        <dbReference type="EC" id="2.3.1.30"/>
    </reaction>
</comment>
<dbReference type="PANTHER" id="PTHR42811">
    <property type="entry name" value="SERINE ACETYLTRANSFERASE"/>
    <property type="match status" value="1"/>
</dbReference>
<name>A0ABU8YNB8_9CYAN</name>
<dbReference type="CDD" id="cd03354">
    <property type="entry name" value="LbH_SAT"/>
    <property type="match status" value="1"/>
</dbReference>
<accession>A0ABU8YNB8</accession>
<sequence length="184" mass="19942">MVESITKPIISATEPDWSREQAGKWWEPNCQLLKSIRNYQKWQQHGGILGYLLCRLNIIYHRFWSVVTATDIPLNCQIEGGLVLPHPNGIVIHPSASIGPNCLILQQVTIVGDVKIGGHVDIGAGAKIIRSVTIGDHALIGANAVVICDVPPGATAVGIPAKIIEKKASKSEKSFLEVEEIISK</sequence>
<evidence type="ECO:0000256" key="3">
    <source>
        <dbReference type="ARBA" id="ARBA00022679"/>
    </source>
</evidence>
<evidence type="ECO:0000256" key="2">
    <source>
        <dbReference type="ARBA" id="ARBA00018522"/>
    </source>
</evidence>
<proteinExistence type="inferred from homology"/>
<dbReference type="EC" id="2.3.1.30" evidence="6"/>
<dbReference type="InterPro" id="IPR011004">
    <property type="entry name" value="Trimer_LpxA-like_sf"/>
</dbReference>
<keyword evidence="5 6" id="KW-0012">Acyltransferase</keyword>
<dbReference type="PIRSF" id="PIRSF000441">
    <property type="entry name" value="CysE"/>
    <property type="match status" value="1"/>
</dbReference>
<dbReference type="Pfam" id="PF00132">
    <property type="entry name" value="Hexapep"/>
    <property type="match status" value="1"/>
</dbReference>